<dbReference type="EMBL" id="FOOG01000011">
    <property type="protein sequence ID" value="SFF85756.1"/>
    <property type="molecule type" value="Genomic_DNA"/>
</dbReference>
<name>A0A1I2M8J4_9BACI</name>
<dbReference type="PANTHER" id="PTHR43861:SF3">
    <property type="entry name" value="PUTATIVE (AFU_ORTHOLOGUE AFUA_2G14390)-RELATED"/>
    <property type="match status" value="1"/>
</dbReference>
<dbReference type="InterPro" id="IPR041698">
    <property type="entry name" value="Methyltransf_25"/>
</dbReference>
<dbReference type="PANTHER" id="PTHR43861">
    <property type="entry name" value="TRANS-ACONITATE 2-METHYLTRANSFERASE-RELATED"/>
    <property type="match status" value="1"/>
</dbReference>
<dbReference type="GO" id="GO:0032259">
    <property type="term" value="P:methylation"/>
    <property type="evidence" value="ECO:0007669"/>
    <property type="project" value="UniProtKB-KW"/>
</dbReference>
<dbReference type="GO" id="GO:0008168">
    <property type="term" value="F:methyltransferase activity"/>
    <property type="evidence" value="ECO:0007669"/>
    <property type="project" value="UniProtKB-KW"/>
</dbReference>
<dbReference type="Gene3D" id="3.40.50.150">
    <property type="entry name" value="Vaccinia Virus protein VP39"/>
    <property type="match status" value="1"/>
</dbReference>
<keyword evidence="1 3" id="KW-0808">Transferase</keyword>
<dbReference type="RefSeq" id="WP_089751614.1">
    <property type="nucleotide sequence ID" value="NZ_FOOG01000011.1"/>
</dbReference>
<sequence length="199" mass="22569">MSKEMWDQRFSEPNYAYGKQPNAFIKNMSERLPKDSKVGCFAEGEGRNGVYLAKMGHDVTILDQSDQGLNKALQLGKEEDVSIETVQGDLTKMEMEPEQFDAAVMVFGHVPKQDQSFLMEQMIRSVKPGGHVLFEVYSEHQLAYGTGGPKSAEMLYAPEDVLRWIKDYKCLHFYYGEAERNEGEKHNGLGHVIQGLIQK</sequence>
<dbReference type="InterPro" id="IPR029063">
    <property type="entry name" value="SAM-dependent_MTases_sf"/>
</dbReference>
<dbReference type="Pfam" id="PF13649">
    <property type="entry name" value="Methyltransf_25"/>
    <property type="match status" value="1"/>
</dbReference>
<accession>A0A1I2M8J4</accession>
<dbReference type="Proteomes" id="UP000198897">
    <property type="component" value="Unassembled WGS sequence"/>
</dbReference>
<keyword evidence="3" id="KW-0489">Methyltransferase</keyword>
<dbReference type="AlphaFoldDB" id="A0A1I2M8J4"/>
<reference evidence="4" key="1">
    <citation type="submission" date="2016-10" db="EMBL/GenBank/DDBJ databases">
        <authorList>
            <person name="Varghese N."/>
            <person name="Submissions S."/>
        </authorList>
    </citation>
    <scope>NUCLEOTIDE SEQUENCE [LARGE SCALE GENOMIC DNA]</scope>
    <source>
        <strain evidence="4">FP5</strain>
    </source>
</reference>
<protein>
    <submittedName>
        <fullName evidence="3">Methyltransferase domain-containing protein</fullName>
    </submittedName>
</protein>
<evidence type="ECO:0000259" key="2">
    <source>
        <dbReference type="Pfam" id="PF13649"/>
    </source>
</evidence>
<evidence type="ECO:0000256" key="1">
    <source>
        <dbReference type="ARBA" id="ARBA00022679"/>
    </source>
</evidence>
<feature type="domain" description="Methyltransferase" evidence="2">
    <location>
        <begin position="42"/>
        <end position="130"/>
    </location>
</feature>
<evidence type="ECO:0000313" key="3">
    <source>
        <dbReference type="EMBL" id="SFF85756.1"/>
    </source>
</evidence>
<dbReference type="OrthoDB" id="9804312at2"/>
<dbReference type="CDD" id="cd02440">
    <property type="entry name" value="AdoMet_MTases"/>
    <property type="match status" value="1"/>
</dbReference>
<proteinExistence type="predicted"/>
<organism evidence="3 4">
    <name type="scientific">Halobacillus alkaliphilus</name>
    <dbReference type="NCBI Taxonomy" id="396056"/>
    <lineage>
        <taxon>Bacteria</taxon>
        <taxon>Bacillati</taxon>
        <taxon>Bacillota</taxon>
        <taxon>Bacilli</taxon>
        <taxon>Bacillales</taxon>
        <taxon>Bacillaceae</taxon>
        <taxon>Halobacillus</taxon>
    </lineage>
</organism>
<keyword evidence="4" id="KW-1185">Reference proteome</keyword>
<dbReference type="SUPFAM" id="SSF53335">
    <property type="entry name" value="S-adenosyl-L-methionine-dependent methyltransferases"/>
    <property type="match status" value="1"/>
</dbReference>
<evidence type="ECO:0000313" key="4">
    <source>
        <dbReference type="Proteomes" id="UP000198897"/>
    </source>
</evidence>
<gene>
    <name evidence="3" type="ORF">SAMN05216353_11129</name>
</gene>